<organism evidence="1 2">
    <name type="scientific">Trypanosoma brucei gambiense (strain MHOM/CI/86/DAL972)</name>
    <dbReference type="NCBI Taxonomy" id="679716"/>
    <lineage>
        <taxon>Eukaryota</taxon>
        <taxon>Discoba</taxon>
        <taxon>Euglenozoa</taxon>
        <taxon>Kinetoplastea</taxon>
        <taxon>Metakinetoplastina</taxon>
        <taxon>Trypanosomatida</taxon>
        <taxon>Trypanosomatidae</taxon>
        <taxon>Trypanosoma</taxon>
    </lineage>
</organism>
<gene>
    <name evidence="1" type="ORF">TbgDal_X4390</name>
</gene>
<dbReference type="AlphaFoldDB" id="D0A260"/>
<evidence type="ECO:0000313" key="2">
    <source>
        <dbReference type="Proteomes" id="UP000002316"/>
    </source>
</evidence>
<accession>D0A260</accession>
<reference evidence="2" key="1">
    <citation type="journal article" date="2010" name="PLoS Negl. Trop. Dis.">
        <title>The genome sequence of Trypanosoma brucei gambiense, causative agent of chronic human african trypanosomiasis.</title>
        <authorList>
            <person name="Jackson A.P."/>
            <person name="Sanders M."/>
            <person name="Berry A."/>
            <person name="McQuillan J."/>
            <person name="Aslett M.A."/>
            <person name="Quail M.A."/>
            <person name="Chukualim B."/>
            <person name="Capewell P."/>
            <person name="MacLeod A."/>
            <person name="Melville S.E."/>
            <person name="Gibson W."/>
            <person name="Barry J.D."/>
            <person name="Berriman M."/>
            <person name="Hertz-Fowler C."/>
        </authorList>
    </citation>
    <scope>NUCLEOTIDE SEQUENCE [LARGE SCALE GENOMIC DNA]</scope>
    <source>
        <strain evidence="2">MHOM/CI/86/DAL972</strain>
    </source>
</reference>
<dbReference type="RefSeq" id="XP_011777618.1">
    <property type="nucleotide sequence ID" value="XM_011779316.1"/>
</dbReference>
<sequence length="99" mass="11569">MTRLIIMGCSLQSLHKGGERERDEKKTRKRGTFHFLFPPHAFQNGNYMRWRGPARNTAADEKKGKKNISQCASIPSMPRTFLLIIKPRRYFAFHNSFIT</sequence>
<dbReference type="Proteomes" id="UP000002316">
    <property type="component" value="Chromosome 10"/>
</dbReference>
<dbReference type="EMBL" id="FN554973">
    <property type="protein sequence ID" value="CBH15354.1"/>
    <property type="molecule type" value="Genomic_DNA"/>
</dbReference>
<evidence type="ECO:0000313" key="1">
    <source>
        <dbReference type="EMBL" id="CBH15354.1"/>
    </source>
</evidence>
<name>D0A260_TRYB9</name>
<proteinExistence type="predicted"/>
<dbReference type="KEGG" id="tbg:TbgDal_X4390"/>
<protein>
    <submittedName>
        <fullName evidence="1">Uncharacterized protein</fullName>
    </submittedName>
</protein>
<dbReference type="GeneID" id="23865515"/>